<dbReference type="InParanoid" id="A0A3Q7J6P5"/>
<keyword evidence="2" id="KW-1185">Reference proteome</keyword>
<proteinExistence type="predicted"/>
<evidence type="ECO:0000313" key="1">
    <source>
        <dbReference type="EnsemblPlants" id="Solyc12g017885.1.1"/>
    </source>
</evidence>
<dbReference type="AlphaFoldDB" id="A0A3Q7J6P5"/>
<evidence type="ECO:0000313" key="2">
    <source>
        <dbReference type="Proteomes" id="UP000004994"/>
    </source>
</evidence>
<sequence length="61" mass="7066">MDDQGARNNVHPSTKIIQVNIHVLGRTCRKENSWGLHLQRTYHFEALRFNFEIRVDGSCGV</sequence>
<reference evidence="1" key="1">
    <citation type="journal article" date="2012" name="Nature">
        <title>The tomato genome sequence provides insights into fleshy fruit evolution.</title>
        <authorList>
            <consortium name="Tomato Genome Consortium"/>
        </authorList>
    </citation>
    <scope>NUCLEOTIDE SEQUENCE [LARGE SCALE GENOMIC DNA]</scope>
    <source>
        <strain evidence="1">cv. Heinz 1706</strain>
    </source>
</reference>
<dbReference type="EnsemblPlants" id="Solyc12g017885.1.1">
    <property type="protein sequence ID" value="Solyc12g017885.1.1"/>
    <property type="gene ID" value="Solyc12g017885.1"/>
</dbReference>
<protein>
    <submittedName>
        <fullName evidence="1">Uncharacterized protein</fullName>
    </submittedName>
</protein>
<dbReference type="Gramene" id="Solyc12g017885.1.1">
    <property type="protein sequence ID" value="Solyc12g017885.1.1"/>
    <property type="gene ID" value="Solyc12g017885.1"/>
</dbReference>
<name>A0A3Q7J6P5_SOLLC</name>
<reference evidence="1" key="2">
    <citation type="submission" date="2019-01" db="UniProtKB">
        <authorList>
            <consortium name="EnsemblPlants"/>
        </authorList>
    </citation>
    <scope>IDENTIFICATION</scope>
    <source>
        <strain evidence="1">cv. Heinz 1706</strain>
    </source>
</reference>
<dbReference type="Proteomes" id="UP000004994">
    <property type="component" value="Chromosome 12"/>
</dbReference>
<accession>A0A3Q7J6P5</accession>
<organism evidence="1">
    <name type="scientific">Solanum lycopersicum</name>
    <name type="common">Tomato</name>
    <name type="synonym">Lycopersicon esculentum</name>
    <dbReference type="NCBI Taxonomy" id="4081"/>
    <lineage>
        <taxon>Eukaryota</taxon>
        <taxon>Viridiplantae</taxon>
        <taxon>Streptophyta</taxon>
        <taxon>Embryophyta</taxon>
        <taxon>Tracheophyta</taxon>
        <taxon>Spermatophyta</taxon>
        <taxon>Magnoliopsida</taxon>
        <taxon>eudicotyledons</taxon>
        <taxon>Gunneridae</taxon>
        <taxon>Pentapetalae</taxon>
        <taxon>asterids</taxon>
        <taxon>lamiids</taxon>
        <taxon>Solanales</taxon>
        <taxon>Solanaceae</taxon>
        <taxon>Solanoideae</taxon>
        <taxon>Solaneae</taxon>
        <taxon>Solanum</taxon>
        <taxon>Solanum subgen. Lycopersicon</taxon>
    </lineage>
</organism>